<dbReference type="GO" id="GO:0005774">
    <property type="term" value="C:vacuolar membrane"/>
    <property type="evidence" value="ECO:0007669"/>
    <property type="project" value="TreeGrafter"/>
</dbReference>
<dbReference type="InterPro" id="IPR013057">
    <property type="entry name" value="AA_transpt_TM"/>
</dbReference>
<protein>
    <submittedName>
        <fullName evidence="8">Amino acid transporter transmembrane domain-containing protein</fullName>
    </submittedName>
</protein>
<feature type="transmembrane region" description="Helical" evidence="5">
    <location>
        <begin position="127"/>
        <end position="147"/>
    </location>
</feature>
<feature type="transmembrane region" description="Helical" evidence="5">
    <location>
        <begin position="159"/>
        <end position="183"/>
    </location>
</feature>
<keyword evidence="4 5" id="KW-0472">Membrane</keyword>
<accession>A0A915JEX6</accession>
<feature type="domain" description="Amino acid transporter transmembrane" evidence="6">
    <location>
        <begin position="37"/>
        <end position="267"/>
    </location>
</feature>
<organism evidence="7 8">
    <name type="scientific">Romanomermis culicivorax</name>
    <name type="common">Nematode worm</name>
    <dbReference type="NCBI Taxonomy" id="13658"/>
    <lineage>
        <taxon>Eukaryota</taxon>
        <taxon>Metazoa</taxon>
        <taxon>Ecdysozoa</taxon>
        <taxon>Nematoda</taxon>
        <taxon>Enoplea</taxon>
        <taxon>Dorylaimia</taxon>
        <taxon>Mermithida</taxon>
        <taxon>Mermithoidea</taxon>
        <taxon>Mermithidae</taxon>
        <taxon>Romanomermis</taxon>
    </lineage>
</organism>
<evidence type="ECO:0000256" key="4">
    <source>
        <dbReference type="ARBA" id="ARBA00023136"/>
    </source>
</evidence>
<dbReference type="Pfam" id="PF01490">
    <property type="entry name" value="Aa_trans"/>
    <property type="match status" value="1"/>
</dbReference>
<evidence type="ECO:0000256" key="5">
    <source>
        <dbReference type="SAM" id="Phobius"/>
    </source>
</evidence>
<dbReference type="OMA" id="AYGNRCH"/>
<dbReference type="PANTHER" id="PTHR22950:SF703">
    <property type="entry name" value="AMINO ACID TRANSPORTER TRANSMEMBRANE DOMAIN-CONTAINING PROTEIN"/>
    <property type="match status" value="1"/>
</dbReference>
<feature type="transmembrane region" description="Helical" evidence="5">
    <location>
        <begin position="189"/>
        <end position="213"/>
    </location>
</feature>
<evidence type="ECO:0000256" key="2">
    <source>
        <dbReference type="ARBA" id="ARBA00022692"/>
    </source>
</evidence>
<sequence length="276" mass="30075">MCIVLTLHRSFPMSSDQSEPTNEAESASSYSANHLKHGIGIWVAALFLLGAMAGAGIVAMPNAFLNAGWWAVAMVIVMSMVGCLTGLQLSWSWSILVETWPEEYEATQTRNPYPEIAFKAGGKFWKYAVQACVHCSMFGAAIAFLILSSQNISRLLHDWFDLSINFCSMVVIISLILLPVLFLGTPKDFWPIAVGAIAATALAIFFIMIGTLIDMKPCSGKVDYPQPSVTGFISAYCTICFAYGGHAAFPTIQHDMKQHAKFPISVLASFIGELFP</sequence>
<proteinExistence type="predicted"/>
<evidence type="ECO:0000259" key="6">
    <source>
        <dbReference type="Pfam" id="PF01490"/>
    </source>
</evidence>
<feature type="transmembrane region" description="Helical" evidence="5">
    <location>
        <begin position="67"/>
        <end position="91"/>
    </location>
</feature>
<evidence type="ECO:0000256" key="1">
    <source>
        <dbReference type="ARBA" id="ARBA00004141"/>
    </source>
</evidence>
<keyword evidence="7" id="KW-1185">Reference proteome</keyword>
<dbReference type="Proteomes" id="UP000887565">
    <property type="component" value="Unplaced"/>
</dbReference>
<feature type="transmembrane region" description="Helical" evidence="5">
    <location>
        <begin position="39"/>
        <end position="60"/>
    </location>
</feature>
<dbReference type="GO" id="GO:0015179">
    <property type="term" value="F:L-amino acid transmembrane transporter activity"/>
    <property type="evidence" value="ECO:0007669"/>
    <property type="project" value="TreeGrafter"/>
</dbReference>
<dbReference type="WBParaSite" id="nRc.2.0.1.t24121-RA">
    <property type="protein sequence ID" value="nRc.2.0.1.t24121-RA"/>
    <property type="gene ID" value="nRc.2.0.1.g24121"/>
</dbReference>
<keyword evidence="2 5" id="KW-0812">Transmembrane</keyword>
<dbReference type="AlphaFoldDB" id="A0A915JEX6"/>
<keyword evidence="3 5" id="KW-1133">Transmembrane helix</keyword>
<evidence type="ECO:0000313" key="7">
    <source>
        <dbReference type="Proteomes" id="UP000887565"/>
    </source>
</evidence>
<reference evidence="8" key="1">
    <citation type="submission" date="2022-11" db="UniProtKB">
        <authorList>
            <consortium name="WormBaseParasite"/>
        </authorList>
    </citation>
    <scope>IDENTIFICATION</scope>
</reference>
<dbReference type="PANTHER" id="PTHR22950">
    <property type="entry name" value="AMINO ACID TRANSPORTER"/>
    <property type="match status" value="1"/>
</dbReference>
<comment type="subcellular location">
    <subcellularLocation>
        <location evidence="1">Membrane</location>
        <topology evidence="1">Multi-pass membrane protein</topology>
    </subcellularLocation>
</comment>
<evidence type="ECO:0000256" key="3">
    <source>
        <dbReference type="ARBA" id="ARBA00022989"/>
    </source>
</evidence>
<name>A0A915JEX6_ROMCU</name>
<evidence type="ECO:0000313" key="8">
    <source>
        <dbReference type="WBParaSite" id="nRc.2.0.1.t24121-RA"/>
    </source>
</evidence>